<evidence type="ECO:0000313" key="1">
    <source>
        <dbReference type="EMBL" id="CAG8712168.1"/>
    </source>
</evidence>
<protein>
    <submittedName>
        <fullName evidence="1">1547_t:CDS:1</fullName>
    </submittedName>
</protein>
<comment type="caution">
    <text evidence="1">The sequence shown here is derived from an EMBL/GenBank/DDBJ whole genome shotgun (WGS) entry which is preliminary data.</text>
</comment>
<sequence>DLTIINEHGHVYYRHYTENDYTGQEHKFIVKILEVIDNEFYIYARDINFINT</sequence>
<feature type="non-terminal residue" evidence="1">
    <location>
        <position position="52"/>
    </location>
</feature>
<dbReference type="Proteomes" id="UP000789860">
    <property type="component" value="Unassembled WGS sequence"/>
</dbReference>
<organism evidence="1 2">
    <name type="scientific">Scutellospora calospora</name>
    <dbReference type="NCBI Taxonomy" id="85575"/>
    <lineage>
        <taxon>Eukaryota</taxon>
        <taxon>Fungi</taxon>
        <taxon>Fungi incertae sedis</taxon>
        <taxon>Mucoromycota</taxon>
        <taxon>Glomeromycotina</taxon>
        <taxon>Glomeromycetes</taxon>
        <taxon>Diversisporales</taxon>
        <taxon>Gigasporaceae</taxon>
        <taxon>Scutellospora</taxon>
    </lineage>
</organism>
<name>A0ACA9PJY2_9GLOM</name>
<evidence type="ECO:0000313" key="2">
    <source>
        <dbReference type="Proteomes" id="UP000789860"/>
    </source>
</evidence>
<proteinExistence type="predicted"/>
<dbReference type="EMBL" id="CAJVPM010043658">
    <property type="protein sequence ID" value="CAG8712168.1"/>
    <property type="molecule type" value="Genomic_DNA"/>
</dbReference>
<gene>
    <name evidence="1" type="ORF">SCALOS_LOCUS10913</name>
</gene>
<keyword evidence="2" id="KW-1185">Reference proteome</keyword>
<feature type="non-terminal residue" evidence="1">
    <location>
        <position position="1"/>
    </location>
</feature>
<accession>A0ACA9PJY2</accession>
<reference evidence="1" key="1">
    <citation type="submission" date="2021-06" db="EMBL/GenBank/DDBJ databases">
        <authorList>
            <person name="Kallberg Y."/>
            <person name="Tangrot J."/>
            <person name="Rosling A."/>
        </authorList>
    </citation>
    <scope>NUCLEOTIDE SEQUENCE</scope>
    <source>
        <strain evidence="1">AU212A</strain>
    </source>
</reference>